<dbReference type="EnsemblPlants" id="OPUNC05G10240.1">
    <property type="protein sequence ID" value="OPUNC05G10240.1"/>
    <property type="gene ID" value="OPUNC05G10240"/>
</dbReference>
<dbReference type="eggNOG" id="ENOG502R7VV">
    <property type="taxonomic scope" value="Eukaryota"/>
</dbReference>
<dbReference type="AlphaFoldDB" id="A0A0E0L132"/>
<dbReference type="OMA" id="MCLVALM"/>
<evidence type="ECO:0000256" key="2">
    <source>
        <dbReference type="SAM" id="SignalP"/>
    </source>
</evidence>
<protein>
    <submittedName>
        <fullName evidence="3">Uncharacterized protein</fullName>
    </submittedName>
</protein>
<feature type="signal peptide" evidence="2">
    <location>
        <begin position="1"/>
        <end position="33"/>
    </location>
</feature>
<dbReference type="Gramene" id="OPUNC05G10240.1">
    <property type="protein sequence ID" value="OPUNC05G10240.1"/>
    <property type="gene ID" value="OPUNC05G10240"/>
</dbReference>
<accession>A0A0E0L132</accession>
<organism evidence="3">
    <name type="scientific">Oryza punctata</name>
    <name type="common">Red rice</name>
    <dbReference type="NCBI Taxonomy" id="4537"/>
    <lineage>
        <taxon>Eukaryota</taxon>
        <taxon>Viridiplantae</taxon>
        <taxon>Streptophyta</taxon>
        <taxon>Embryophyta</taxon>
        <taxon>Tracheophyta</taxon>
        <taxon>Spermatophyta</taxon>
        <taxon>Magnoliopsida</taxon>
        <taxon>Liliopsida</taxon>
        <taxon>Poales</taxon>
        <taxon>Poaceae</taxon>
        <taxon>BOP clade</taxon>
        <taxon>Oryzoideae</taxon>
        <taxon>Oryzeae</taxon>
        <taxon>Oryzinae</taxon>
        <taxon>Oryza</taxon>
    </lineage>
</organism>
<evidence type="ECO:0000313" key="4">
    <source>
        <dbReference type="Proteomes" id="UP000026962"/>
    </source>
</evidence>
<evidence type="ECO:0000256" key="1">
    <source>
        <dbReference type="SAM" id="MobiDB-lite"/>
    </source>
</evidence>
<dbReference type="Proteomes" id="UP000026962">
    <property type="component" value="Chromosome 5"/>
</dbReference>
<evidence type="ECO:0000313" key="3">
    <source>
        <dbReference type="EnsemblPlants" id="OPUNC05G10240.1"/>
    </source>
</evidence>
<reference evidence="3" key="2">
    <citation type="submission" date="2018-05" db="EMBL/GenBank/DDBJ databases">
        <title>OpunRS2 (Oryza punctata Reference Sequence Version 2).</title>
        <authorList>
            <person name="Zhang J."/>
            <person name="Kudrna D."/>
            <person name="Lee S."/>
            <person name="Talag J."/>
            <person name="Welchert J."/>
            <person name="Wing R.A."/>
        </authorList>
    </citation>
    <scope>NUCLEOTIDE SEQUENCE [LARGE SCALE GENOMIC DNA]</scope>
</reference>
<keyword evidence="2" id="KW-0732">Signal</keyword>
<feature type="chain" id="PRO_5002365942" evidence="2">
    <location>
        <begin position="34"/>
        <end position="90"/>
    </location>
</feature>
<name>A0A0E0L132_ORYPU</name>
<feature type="region of interest" description="Disordered" evidence="1">
    <location>
        <begin position="35"/>
        <end position="55"/>
    </location>
</feature>
<reference evidence="3" key="1">
    <citation type="submission" date="2015-04" db="UniProtKB">
        <authorList>
            <consortium name="EnsemblPlants"/>
        </authorList>
    </citation>
    <scope>IDENTIFICATION</scope>
</reference>
<sequence>MASGSSSRSRAVAMCLVALMLVVLVAGLQPASAARPLRPAGWNAPTSEGEGHADAATGVVDKYAPLLLAMLPRGPVTPSGPSGGTNGDGN</sequence>
<proteinExistence type="predicted"/>
<keyword evidence="4" id="KW-1185">Reference proteome</keyword>
<dbReference type="HOGENOM" id="CLU_195528_0_0_1"/>